<sequence length="478" mass="52873">MTSGGDVRAVKLPFELGEYLCTWRLPVEGGEAVEAPGMLALEARRWPTGDVYGDVPIQWSVTPSGERSAGFPQQREFDVLTGRLSSGAHVALLNGGVSYLMPNQGRARGSAAMLSLEPFGETDPRLYSRVEFQVEGIEALVGARPIKSASFPAPSADVKTWSATIDDGLPRKWESDGVSMTYGFNGRFRVGRGYEFQLAFGPVITIEVDQPLSAIEWYRCWVYPMREMVSVLTRAPRLVTFVLLADATMNTKDQLFGWDITQDPRNSVDRAVNDANPAIVCDRDNVSLLSLALEWDELAANEHPIIETYGRMATQGDQHPRSRVLNLIQALEGSFGHERQAELEERQARHDVRRSEFLDRMKRLLPADDVKYLKRTLMKRAPSGLAQVLSATFDAPPVDVRDEVLGCQAVQARMEANGGGRVEDALANIRNDLSHGSRGYDAHDLDELAKILDRVVRAEVVRLLGAPEEAVVRALTPT</sequence>
<name>A0A4P6F7W2_9MICO</name>
<accession>A0A4P6F7W2</accession>
<keyword evidence="2" id="KW-1185">Reference proteome</keyword>
<dbReference type="Proteomes" id="UP000292118">
    <property type="component" value="Chromosome"/>
</dbReference>
<dbReference type="AlphaFoldDB" id="A0A4P6F7W2"/>
<proteinExistence type="predicted"/>
<dbReference type="OrthoDB" id="4510694at2"/>
<evidence type="ECO:0000313" key="1">
    <source>
        <dbReference type="EMBL" id="QAY71605.1"/>
    </source>
</evidence>
<dbReference type="KEGG" id="xya:ET471_17500"/>
<organism evidence="1 2">
    <name type="scientific">Xylanimonas protaetiae</name>
    <dbReference type="NCBI Taxonomy" id="2509457"/>
    <lineage>
        <taxon>Bacteria</taxon>
        <taxon>Bacillati</taxon>
        <taxon>Actinomycetota</taxon>
        <taxon>Actinomycetes</taxon>
        <taxon>Micrococcales</taxon>
        <taxon>Promicromonosporaceae</taxon>
        <taxon>Xylanimonas</taxon>
    </lineage>
</organism>
<dbReference type="EMBL" id="CP035493">
    <property type="protein sequence ID" value="QAY71605.1"/>
    <property type="molecule type" value="Genomic_DNA"/>
</dbReference>
<reference evidence="1 2" key="1">
    <citation type="submission" date="2019-01" db="EMBL/GenBank/DDBJ databases">
        <title>Genome sequencing of strain FW10M-9.</title>
        <authorList>
            <person name="Heo J."/>
            <person name="Kim S.-J."/>
            <person name="Kim J.-S."/>
            <person name="Hong S.-B."/>
            <person name="Kwon S.-W."/>
        </authorList>
    </citation>
    <scope>NUCLEOTIDE SEQUENCE [LARGE SCALE GENOMIC DNA]</scope>
    <source>
        <strain evidence="1 2">FW10M-9</strain>
    </source>
</reference>
<protein>
    <submittedName>
        <fullName evidence="1">Uncharacterized protein</fullName>
    </submittedName>
</protein>
<gene>
    <name evidence="1" type="ORF">ET471_17500</name>
</gene>
<evidence type="ECO:0000313" key="2">
    <source>
        <dbReference type="Proteomes" id="UP000292118"/>
    </source>
</evidence>